<feature type="domain" description="EamA" evidence="8">
    <location>
        <begin position="162"/>
        <end position="294"/>
    </location>
</feature>
<dbReference type="EMBL" id="JBBMFM010000076">
    <property type="protein sequence ID" value="MEQ2426837.1"/>
    <property type="molecule type" value="Genomic_DNA"/>
</dbReference>
<feature type="transmembrane region" description="Helical" evidence="7">
    <location>
        <begin position="219"/>
        <end position="241"/>
    </location>
</feature>
<evidence type="ECO:0000313" key="9">
    <source>
        <dbReference type="EMBL" id="MEQ2426837.1"/>
    </source>
</evidence>
<dbReference type="InterPro" id="IPR050638">
    <property type="entry name" value="AA-Vitamin_Transporters"/>
</dbReference>
<reference evidence="9 10" key="1">
    <citation type="submission" date="2024-03" db="EMBL/GenBank/DDBJ databases">
        <title>Human intestinal bacterial collection.</title>
        <authorList>
            <person name="Pauvert C."/>
            <person name="Hitch T.C.A."/>
            <person name="Clavel T."/>
        </authorList>
    </citation>
    <scope>NUCLEOTIDE SEQUENCE [LARGE SCALE GENOMIC DNA]</scope>
    <source>
        <strain evidence="9 10">CLA-SR-H021</strain>
    </source>
</reference>
<comment type="similarity">
    <text evidence="2">Belongs to the EamA transporter family.</text>
</comment>
<feature type="transmembrane region" description="Helical" evidence="7">
    <location>
        <begin position="103"/>
        <end position="122"/>
    </location>
</feature>
<evidence type="ECO:0000256" key="2">
    <source>
        <dbReference type="ARBA" id="ARBA00007362"/>
    </source>
</evidence>
<keyword evidence="5 7" id="KW-1133">Transmembrane helix</keyword>
<dbReference type="Proteomes" id="UP001454086">
    <property type="component" value="Unassembled WGS sequence"/>
</dbReference>
<evidence type="ECO:0000256" key="3">
    <source>
        <dbReference type="ARBA" id="ARBA00022475"/>
    </source>
</evidence>
<dbReference type="PANTHER" id="PTHR32322:SF18">
    <property type="entry name" value="S-ADENOSYLMETHIONINE_S-ADENOSYLHOMOCYSTEINE TRANSPORTER"/>
    <property type="match status" value="1"/>
</dbReference>
<evidence type="ECO:0000256" key="6">
    <source>
        <dbReference type="ARBA" id="ARBA00023136"/>
    </source>
</evidence>
<name>A0ABV1DAX6_9FIRM</name>
<evidence type="ECO:0000256" key="4">
    <source>
        <dbReference type="ARBA" id="ARBA00022692"/>
    </source>
</evidence>
<gene>
    <name evidence="9" type="ORF">WMQ36_17840</name>
</gene>
<protein>
    <submittedName>
        <fullName evidence="9">DMT family transporter</fullName>
    </submittedName>
</protein>
<feature type="transmembrane region" description="Helical" evidence="7">
    <location>
        <begin position="253"/>
        <end position="271"/>
    </location>
</feature>
<sequence length="314" mass="33875">MKTQDRQTLGTMMALVGGTCWGFSGCCGQFLFEQKEVQAPWLVTVRLFFAGMILIMIGFRLNGRRNLDIFKRRRDAVHLLLFAVFGITFCQFTYFMAIQASNAGTATVLQYLSPVLILMVVCIRGKRLPRGLELGAIGLSLLGTFVIGTHGDIHSFHITGEALFWGLLAAVSAMIYTMIPGGLILRYDIYQVLGFGMFIGGIVMGISVRPWTYQPVWDAGTAGALGGVIVVGTALAFGLYLQGVSMIGPLKGSVMGSVEPISAVIISVFWLKTSFTPADFAGFALILGAVFVLTFAQRPGPDGVRMDETQDSGG</sequence>
<dbReference type="InterPro" id="IPR037185">
    <property type="entry name" value="EmrE-like"/>
</dbReference>
<dbReference type="PROSITE" id="PS51257">
    <property type="entry name" value="PROKAR_LIPOPROTEIN"/>
    <property type="match status" value="1"/>
</dbReference>
<proteinExistence type="inferred from homology"/>
<keyword evidence="6 7" id="KW-0472">Membrane</keyword>
<comment type="subcellular location">
    <subcellularLocation>
        <location evidence="1">Cell membrane</location>
        <topology evidence="1">Multi-pass membrane protein</topology>
    </subcellularLocation>
</comment>
<dbReference type="InterPro" id="IPR000620">
    <property type="entry name" value="EamA_dom"/>
</dbReference>
<keyword evidence="3" id="KW-1003">Cell membrane</keyword>
<keyword evidence="10" id="KW-1185">Reference proteome</keyword>
<feature type="transmembrane region" description="Helical" evidence="7">
    <location>
        <begin position="38"/>
        <end position="59"/>
    </location>
</feature>
<accession>A0ABV1DAX6</accession>
<evidence type="ECO:0000256" key="1">
    <source>
        <dbReference type="ARBA" id="ARBA00004651"/>
    </source>
</evidence>
<comment type="caution">
    <text evidence="9">The sequence shown here is derived from an EMBL/GenBank/DDBJ whole genome shotgun (WGS) entry which is preliminary data.</text>
</comment>
<feature type="domain" description="EamA" evidence="8">
    <location>
        <begin position="9"/>
        <end position="148"/>
    </location>
</feature>
<feature type="transmembrane region" description="Helical" evidence="7">
    <location>
        <begin position="163"/>
        <end position="185"/>
    </location>
</feature>
<feature type="transmembrane region" description="Helical" evidence="7">
    <location>
        <begin position="277"/>
        <end position="296"/>
    </location>
</feature>
<feature type="transmembrane region" description="Helical" evidence="7">
    <location>
        <begin position="192"/>
        <end position="213"/>
    </location>
</feature>
<evidence type="ECO:0000313" key="10">
    <source>
        <dbReference type="Proteomes" id="UP001454086"/>
    </source>
</evidence>
<evidence type="ECO:0000259" key="8">
    <source>
        <dbReference type="Pfam" id="PF00892"/>
    </source>
</evidence>
<evidence type="ECO:0000256" key="5">
    <source>
        <dbReference type="ARBA" id="ARBA00022989"/>
    </source>
</evidence>
<dbReference type="RefSeq" id="WP_008721619.1">
    <property type="nucleotide sequence ID" value="NZ_JAJFEB010000003.1"/>
</dbReference>
<feature type="transmembrane region" description="Helical" evidence="7">
    <location>
        <begin position="79"/>
        <end position="97"/>
    </location>
</feature>
<evidence type="ECO:0000256" key="7">
    <source>
        <dbReference type="SAM" id="Phobius"/>
    </source>
</evidence>
<feature type="transmembrane region" description="Helical" evidence="7">
    <location>
        <begin position="12"/>
        <end position="32"/>
    </location>
</feature>
<feature type="transmembrane region" description="Helical" evidence="7">
    <location>
        <begin position="134"/>
        <end position="151"/>
    </location>
</feature>
<organism evidence="9 10">
    <name type="scientific">Enterocloster hominis</name>
    <name type="common">ex Hitch et al. 2024</name>
    <dbReference type="NCBI Taxonomy" id="1917870"/>
    <lineage>
        <taxon>Bacteria</taxon>
        <taxon>Bacillati</taxon>
        <taxon>Bacillota</taxon>
        <taxon>Clostridia</taxon>
        <taxon>Lachnospirales</taxon>
        <taxon>Lachnospiraceae</taxon>
        <taxon>Enterocloster</taxon>
    </lineage>
</organism>
<keyword evidence="4 7" id="KW-0812">Transmembrane</keyword>
<dbReference type="SUPFAM" id="SSF103481">
    <property type="entry name" value="Multidrug resistance efflux transporter EmrE"/>
    <property type="match status" value="2"/>
</dbReference>
<dbReference type="PANTHER" id="PTHR32322">
    <property type="entry name" value="INNER MEMBRANE TRANSPORTER"/>
    <property type="match status" value="1"/>
</dbReference>
<dbReference type="Pfam" id="PF00892">
    <property type="entry name" value="EamA"/>
    <property type="match status" value="2"/>
</dbReference>